<dbReference type="Proteomes" id="UP000308671">
    <property type="component" value="Unassembled WGS sequence"/>
</dbReference>
<protein>
    <submittedName>
        <fullName evidence="1">Uncharacterized protein</fullName>
    </submittedName>
</protein>
<proteinExistence type="predicted"/>
<sequence length="108" mass="12019">MQCVFCEYCNFSGHEFCHRCKAYIPADRVITQHEEKVELWESTSKTDAEKAGEKPCMVVEVKKFGSLVAVVINEKYVRVSAAHEDAGGSAKYGPVKKAELWNVSGTTT</sequence>
<organism evidence="1 2">
    <name type="scientific">Botrytis galanthina</name>
    <dbReference type="NCBI Taxonomy" id="278940"/>
    <lineage>
        <taxon>Eukaryota</taxon>
        <taxon>Fungi</taxon>
        <taxon>Dikarya</taxon>
        <taxon>Ascomycota</taxon>
        <taxon>Pezizomycotina</taxon>
        <taxon>Leotiomycetes</taxon>
        <taxon>Helotiales</taxon>
        <taxon>Sclerotiniaceae</taxon>
        <taxon>Botrytis</taxon>
    </lineage>
</organism>
<keyword evidence="2" id="KW-1185">Reference proteome</keyword>
<dbReference type="OrthoDB" id="3529518at2759"/>
<evidence type="ECO:0000313" key="1">
    <source>
        <dbReference type="EMBL" id="THV52126.1"/>
    </source>
</evidence>
<reference evidence="1 2" key="1">
    <citation type="submission" date="2017-12" db="EMBL/GenBank/DDBJ databases">
        <title>Comparative genomics of Botrytis spp.</title>
        <authorList>
            <person name="Valero-Jimenez C.A."/>
            <person name="Tapia P."/>
            <person name="Veloso J."/>
            <person name="Silva-Moreno E."/>
            <person name="Staats M."/>
            <person name="Valdes J.H."/>
            <person name="Van Kan J.A.L."/>
        </authorList>
    </citation>
    <scope>NUCLEOTIDE SEQUENCE [LARGE SCALE GENOMIC DNA]</scope>
    <source>
        <strain evidence="1 2">MUCL435</strain>
    </source>
</reference>
<name>A0A4V4HV65_9HELO</name>
<dbReference type="EMBL" id="PQXL01000088">
    <property type="protein sequence ID" value="THV52126.1"/>
    <property type="molecule type" value="Genomic_DNA"/>
</dbReference>
<evidence type="ECO:0000313" key="2">
    <source>
        <dbReference type="Proteomes" id="UP000308671"/>
    </source>
</evidence>
<accession>A0A4V4HV65</accession>
<comment type="caution">
    <text evidence="1">The sequence shown here is derived from an EMBL/GenBank/DDBJ whole genome shotgun (WGS) entry which is preliminary data.</text>
</comment>
<gene>
    <name evidence="1" type="ORF">BGAL_0088g00150</name>
</gene>
<dbReference type="AlphaFoldDB" id="A0A4V4HV65"/>